<evidence type="ECO:0000313" key="5">
    <source>
        <dbReference type="EMBL" id="CAD8373970.1"/>
    </source>
</evidence>
<protein>
    <submittedName>
        <fullName evidence="5">Uncharacterized protein</fullName>
    </submittedName>
</protein>
<reference evidence="5" key="1">
    <citation type="submission" date="2021-01" db="EMBL/GenBank/DDBJ databases">
        <authorList>
            <person name="Corre E."/>
            <person name="Pelletier E."/>
            <person name="Niang G."/>
            <person name="Scheremetjew M."/>
            <person name="Finn R."/>
            <person name="Kale V."/>
            <person name="Holt S."/>
            <person name="Cochrane G."/>
            <person name="Meng A."/>
            <person name="Brown T."/>
            <person name="Cohen L."/>
        </authorList>
    </citation>
    <scope>NUCLEOTIDE SEQUENCE</scope>
    <source>
        <strain evidence="5">CCMP3303</strain>
    </source>
</reference>
<evidence type="ECO:0000256" key="4">
    <source>
        <dbReference type="SAM" id="SignalP"/>
    </source>
</evidence>
<keyword evidence="4" id="KW-0732">Signal</keyword>
<feature type="coiled-coil region" evidence="1">
    <location>
        <begin position="56"/>
        <end position="83"/>
    </location>
</feature>
<dbReference type="EMBL" id="HBEJ01013146">
    <property type="protein sequence ID" value="CAD8373970.1"/>
    <property type="molecule type" value="Transcribed_RNA"/>
</dbReference>
<dbReference type="EMBL" id="HBEJ01013147">
    <property type="protein sequence ID" value="CAD8373972.1"/>
    <property type="molecule type" value="Transcribed_RNA"/>
</dbReference>
<accession>A0A6U0KFS0</accession>
<proteinExistence type="predicted"/>
<keyword evidence="3" id="KW-1133">Transmembrane helix</keyword>
<keyword evidence="1" id="KW-0175">Coiled coil</keyword>
<feature type="chain" id="PRO_5035585195" evidence="4">
    <location>
        <begin position="23"/>
        <end position="169"/>
    </location>
</feature>
<keyword evidence="3" id="KW-0472">Membrane</keyword>
<gene>
    <name evidence="5" type="ORF">MPOL1434_LOCUS7736</name>
    <name evidence="6" type="ORF">MPOL1434_LOCUS7737</name>
</gene>
<feature type="signal peptide" evidence="4">
    <location>
        <begin position="1"/>
        <end position="22"/>
    </location>
</feature>
<feature type="transmembrane region" description="Helical" evidence="3">
    <location>
        <begin position="148"/>
        <end position="168"/>
    </location>
</feature>
<feature type="region of interest" description="Disordered" evidence="2">
    <location>
        <begin position="88"/>
        <end position="138"/>
    </location>
</feature>
<organism evidence="5">
    <name type="scientific">Minutocellus polymorphus</name>
    <dbReference type="NCBI Taxonomy" id="265543"/>
    <lineage>
        <taxon>Eukaryota</taxon>
        <taxon>Sar</taxon>
        <taxon>Stramenopiles</taxon>
        <taxon>Ochrophyta</taxon>
        <taxon>Bacillariophyta</taxon>
        <taxon>Mediophyceae</taxon>
        <taxon>Cymatosirophycidae</taxon>
        <taxon>Cymatosirales</taxon>
        <taxon>Cymatosiraceae</taxon>
        <taxon>Minutocellus</taxon>
    </lineage>
</organism>
<feature type="compositionally biased region" description="Basic and acidic residues" evidence="2">
    <location>
        <begin position="117"/>
        <end position="133"/>
    </location>
</feature>
<name>A0A6U0KFS0_9STRA</name>
<evidence type="ECO:0000256" key="3">
    <source>
        <dbReference type="SAM" id="Phobius"/>
    </source>
</evidence>
<evidence type="ECO:0000256" key="1">
    <source>
        <dbReference type="SAM" id="Coils"/>
    </source>
</evidence>
<dbReference type="AlphaFoldDB" id="A0A6U0KFS0"/>
<sequence length="169" mass="18163">MMSPNARAALLVFAVVLSVSSAFSPTSPAPRRANSRTYVPSTLARSVPGPRIFPLHMSAEDEAERLRAQAAKLREEVAEATGKSVAEIKAETAAPPAAEEKQVQLNSDGTLYDDETPEYRDPLSDSMRSRLMKEASSGLDSESKQTNVILYISIAVVVLVLLGGQGILY</sequence>
<evidence type="ECO:0000256" key="2">
    <source>
        <dbReference type="SAM" id="MobiDB-lite"/>
    </source>
</evidence>
<keyword evidence="3" id="KW-0812">Transmembrane</keyword>
<evidence type="ECO:0000313" key="6">
    <source>
        <dbReference type="EMBL" id="CAD8373972.1"/>
    </source>
</evidence>